<protein>
    <recommendedName>
        <fullName evidence="3">Sulfurtransferase</fullName>
    </recommendedName>
</protein>
<dbReference type="GO" id="GO:0004792">
    <property type="term" value="F:thiosulfate-cyanide sulfurtransferase activity"/>
    <property type="evidence" value="ECO:0007669"/>
    <property type="project" value="InterPro"/>
</dbReference>
<evidence type="ECO:0000313" key="6">
    <source>
        <dbReference type="Proteomes" id="UP000046395"/>
    </source>
</evidence>
<dbReference type="GO" id="GO:0005739">
    <property type="term" value="C:mitochondrion"/>
    <property type="evidence" value="ECO:0007669"/>
    <property type="project" value="TreeGrafter"/>
</dbReference>
<dbReference type="STRING" id="70415.A0A5S6R5N7"/>
<feature type="domain" description="Rhodanese" evidence="5">
    <location>
        <begin position="274"/>
        <end position="376"/>
    </location>
</feature>
<dbReference type="PROSITE" id="PS50206">
    <property type="entry name" value="RHODANESE_3"/>
    <property type="match status" value="2"/>
</dbReference>
<dbReference type="SUPFAM" id="SSF52821">
    <property type="entry name" value="Rhodanese/Cell cycle control phosphatase"/>
    <property type="match status" value="2"/>
</dbReference>
<feature type="domain" description="Rhodanese" evidence="5">
    <location>
        <begin position="132"/>
        <end position="235"/>
    </location>
</feature>
<dbReference type="WBParaSite" id="TMUE_3000014748.1">
    <property type="protein sequence ID" value="TMUE_3000014748.1"/>
    <property type="gene ID" value="WBGene00290500"/>
</dbReference>
<keyword evidence="1 3" id="KW-0808">Transferase</keyword>
<dbReference type="InterPro" id="IPR001763">
    <property type="entry name" value="Rhodanese-like_dom"/>
</dbReference>
<organism evidence="6 7">
    <name type="scientific">Trichuris muris</name>
    <name type="common">Mouse whipworm</name>
    <dbReference type="NCBI Taxonomy" id="70415"/>
    <lineage>
        <taxon>Eukaryota</taxon>
        <taxon>Metazoa</taxon>
        <taxon>Ecdysozoa</taxon>
        <taxon>Nematoda</taxon>
        <taxon>Enoplea</taxon>
        <taxon>Dorylaimia</taxon>
        <taxon>Trichinellida</taxon>
        <taxon>Trichuridae</taxon>
        <taxon>Trichuris</taxon>
    </lineage>
</organism>
<accession>A0A5S6R5N7</accession>
<evidence type="ECO:0000259" key="5">
    <source>
        <dbReference type="PROSITE" id="PS50206"/>
    </source>
</evidence>
<dbReference type="PROSITE" id="PS00683">
    <property type="entry name" value="RHODANESE_2"/>
    <property type="match status" value="1"/>
</dbReference>
<evidence type="ECO:0000256" key="4">
    <source>
        <dbReference type="SAM" id="Phobius"/>
    </source>
</evidence>
<dbReference type="PANTHER" id="PTHR11364">
    <property type="entry name" value="THIOSULFATE SULFERTANSFERASE"/>
    <property type="match status" value="1"/>
</dbReference>
<name>A0A5S6R5N7_TRIMR</name>
<dbReference type="Gene3D" id="3.40.250.10">
    <property type="entry name" value="Rhodanese-like domain"/>
    <property type="match status" value="2"/>
</dbReference>
<evidence type="ECO:0000256" key="2">
    <source>
        <dbReference type="ARBA" id="ARBA00022737"/>
    </source>
</evidence>
<reference evidence="7" key="1">
    <citation type="submission" date="2019-12" db="UniProtKB">
        <authorList>
            <consortium name="WormBaseParasite"/>
        </authorList>
    </citation>
    <scope>IDENTIFICATION</scope>
</reference>
<keyword evidence="6" id="KW-1185">Reference proteome</keyword>
<dbReference type="CDD" id="cd01448">
    <property type="entry name" value="TST_Repeat_1"/>
    <property type="match status" value="1"/>
</dbReference>
<dbReference type="Pfam" id="PF00581">
    <property type="entry name" value="Rhodanese"/>
    <property type="match status" value="2"/>
</dbReference>
<sequence length="379" mass="42516">MLSVRRSNTMSSYNGPDHFYPQYSQSAPSIADRSYYSVEPKQKQRFGSCVWISVVLFILFILILIICLIVFFTWKPTYAKQVTNGQNGPQLLVYRQPKLGNHRDLLVADALGDMMRDGSTSICLLDTLHFSEKPTVVFLEGHLPNSRHFDIDQVLRDGANSSQRLVAPLQFQAYVRSLGLTKNCHIVAYDHGEVELAITSATFVWWIFKVYGFERISVLNGGLEAWRRLVERNARSNSFTLASGLPGPVANGNLIASWNSYWLAELDDVLNALGKRDTLFLDSRPPSEFRSGRIVGAVNMPTLELLTDQGALKTLPELKQLMAKRRIFGDRPMIVYGSDSIDASALYFVVVQAGYNVKLYEGGWSEFGARGPLQFKAQG</sequence>
<dbReference type="InterPro" id="IPR045078">
    <property type="entry name" value="TST/MPST-like"/>
</dbReference>
<evidence type="ECO:0000256" key="1">
    <source>
        <dbReference type="ARBA" id="ARBA00022679"/>
    </source>
</evidence>
<keyword evidence="4" id="KW-1133">Transmembrane helix</keyword>
<evidence type="ECO:0000256" key="3">
    <source>
        <dbReference type="RuleBase" id="RU000507"/>
    </source>
</evidence>
<dbReference type="InterPro" id="IPR036873">
    <property type="entry name" value="Rhodanese-like_dom_sf"/>
</dbReference>
<keyword evidence="4" id="KW-0812">Transmembrane</keyword>
<keyword evidence="2" id="KW-0677">Repeat</keyword>
<dbReference type="AlphaFoldDB" id="A0A5S6R5N7"/>
<keyword evidence="4" id="KW-0472">Membrane</keyword>
<proteinExistence type="predicted"/>
<dbReference type="InterPro" id="IPR001307">
    <property type="entry name" value="Thiosulphate_STrfase_CS"/>
</dbReference>
<evidence type="ECO:0000313" key="7">
    <source>
        <dbReference type="WBParaSite" id="TMUE_3000014748.1"/>
    </source>
</evidence>
<dbReference type="SMART" id="SM00450">
    <property type="entry name" value="RHOD"/>
    <property type="match status" value="2"/>
</dbReference>
<dbReference type="PANTHER" id="PTHR11364:SF27">
    <property type="entry name" value="SULFURTRANSFERASE"/>
    <property type="match status" value="1"/>
</dbReference>
<feature type="transmembrane region" description="Helical" evidence="4">
    <location>
        <begin position="50"/>
        <end position="74"/>
    </location>
</feature>
<dbReference type="Proteomes" id="UP000046395">
    <property type="component" value="Unassembled WGS sequence"/>
</dbReference>